<protein>
    <recommendedName>
        <fullName evidence="8">EamA domain-containing protein</fullName>
    </recommendedName>
</protein>
<evidence type="ECO:0000256" key="6">
    <source>
        <dbReference type="ARBA" id="ARBA00023136"/>
    </source>
</evidence>
<dbReference type="STRING" id="1423743.FD41_GL000228"/>
<evidence type="ECO:0000256" key="4">
    <source>
        <dbReference type="ARBA" id="ARBA00022692"/>
    </source>
</evidence>
<evidence type="ECO:0000256" key="2">
    <source>
        <dbReference type="ARBA" id="ARBA00007362"/>
    </source>
</evidence>
<dbReference type="EMBL" id="BAKI01000005">
    <property type="protein sequence ID" value="GAF35908.1"/>
    <property type="molecule type" value="Genomic_DNA"/>
</dbReference>
<evidence type="ECO:0000313" key="10">
    <source>
        <dbReference type="Proteomes" id="UP000019488"/>
    </source>
</evidence>
<dbReference type="InterPro" id="IPR037185">
    <property type="entry name" value="EmrE-like"/>
</dbReference>
<feature type="transmembrane region" description="Helical" evidence="7">
    <location>
        <begin position="132"/>
        <end position="149"/>
    </location>
</feature>
<feature type="transmembrane region" description="Helical" evidence="7">
    <location>
        <begin position="36"/>
        <end position="58"/>
    </location>
</feature>
<feature type="transmembrane region" description="Helical" evidence="7">
    <location>
        <begin position="74"/>
        <end position="92"/>
    </location>
</feature>
<feature type="transmembrane region" description="Helical" evidence="7">
    <location>
        <begin position="250"/>
        <end position="273"/>
    </location>
</feature>
<dbReference type="AlphaFoldDB" id="X0P9Z8"/>
<proteinExistence type="inferred from homology"/>
<dbReference type="InterPro" id="IPR050638">
    <property type="entry name" value="AA-Vitamin_Transporters"/>
</dbReference>
<accession>X0P9Z8</accession>
<organism evidence="9 10">
    <name type="scientific">Lentilactobacillus farraginis DSM 18382 = JCM 14108</name>
    <dbReference type="NCBI Taxonomy" id="1423743"/>
    <lineage>
        <taxon>Bacteria</taxon>
        <taxon>Bacillati</taxon>
        <taxon>Bacillota</taxon>
        <taxon>Bacilli</taxon>
        <taxon>Lactobacillales</taxon>
        <taxon>Lactobacillaceae</taxon>
        <taxon>Lentilactobacillus</taxon>
    </lineage>
</organism>
<comment type="subcellular location">
    <subcellularLocation>
        <location evidence="1">Cell membrane</location>
        <topology evidence="1">Multi-pass membrane protein</topology>
    </subcellularLocation>
</comment>
<keyword evidence="5 7" id="KW-1133">Transmembrane helix</keyword>
<feature type="transmembrane region" description="Helical" evidence="7">
    <location>
        <begin position="98"/>
        <end position="120"/>
    </location>
</feature>
<evidence type="ECO:0000256" key="3">
    <source>
        <dbReference type="ARBA" id="ARBA00022475"/>
    </source>
</evidence>
<feature type="transmembrane region" description="Helical" evidence="7">
    <location>
        <begin position="279"/>
        <end position="300"/>
    </location>
</feature>
<evidence type="ECO:0000256" key="7">
    <source>
        <dbReference type="SAM" id="Phobius"/>
    </source>
</evidence>
<evidence type="ECO:0000256" key="1">
    <source>
        <dbReference type="ARBA" id="ARBA00004651"/>
    </source>
</evidence>
<comment type="similarity">
    <text evidence="2">Belongs to the EamA transporter family.</text>
</comment>
<dbReference type="PANTHER" id="PTHR32322:SF18">
    <property type="entry name" value="S-ADENOSYLMETHIONINE_S-ADENOSYLHOMOCYSTEINE TRANSPORTER"/>
    <property type="match status" value="1"/>
</dbReference>
<dbReference type="Pfam" id="PF00892">
    <property type="entry name" value="EamA"/>
    <property type="match status" value="2"/>
</dbReference>
<feature type="transmembrane region" description="Helical" evidence="7">
    <location>
        <begin position="220"/>
        <end position="238"/>
    </location>
</feature>
<evidence type="ECO:0000259" key="8">
    <source>
        <dbReference type="Pfam" id="PF00892"/>
    </source>
</evidence>
<keyword evidence="6 7" id="KW-0472">Membrane</keyword>
<dbReference type="Proteomes" id="UP000019488">
    <property type="component" value="Unassembled WGS sequence"/>
</dbReference>
<evidence type="ECO:0000256" key="5">
    <source>
        <dbReference type="ARBA" id="ARBA00022989"/>
    </source>
</evidence>
<comment type="caution">
    <text evidence="9">The sequence shown here is derived from an EMBL/GenBank/DDBJ whole genome shotgun (WGS) entry which is preliminary data.</text>
</comment>
<keyword evidence="4 7" id="KW-0812">Transmembrane</keyword>
<sequence>MRNSKVKGIVLAISGPLLWGISGTTAQALFTSETVSANWLVSVRMLISGVLLVIYGLITEHKQSLTVWSNWRDAIYLIFFSFIGMAASQYTYFKAIDYGNAATATILQFLSPAIIIVYLAFSTRNWPRRVDILSLGMALTGTILLVTHGQLTTLAIPMKGLSWGLLTAVSATLYTLLPRTLLAKYGSIPIVGWSMLIGGVAFSGYYKIWRHLPVFSWESYARIGFVVIFGTMLAYLFFLGSLQFIMATTASVLGCFEPLSATFLSVIFLGVQFGLPETVGAVLIIGTVFVQSWATMRVLPAPESPDQIKK</sequence>
<feature type="domain" description="EamA" evidence="8">
    <location>
        <begin position="158"/>
        <end position="290"/>
    </location>
</feature>
<dbReference type="InterPro" id="IPR000620">
    <property type="entry name" value="EamA_dom"/>
</dbReference>
<dbReference type="PANTHER" id="PTHR32322">
    <property type="entry name" value="INNER MEMBRANE TRANSPORTER"/>
    <property type="match status" value="1"/>
</dbReference>
<dbReference type="GO" id="GO:0005886">
    <property type="term" value="C:plasma membrane"/>
    <property type="evidence" value="ECO:0007669"/>
    <property type="project" value="UniProtKB-SubCell"/>
</dbReference>
<keyword evidence="3" id="KW-1003">Cell membrane</keyword>
<feature type="transmembrane region" description="Helical" evidence="7">
    <location>
        <begin position="161"/>
        <end position="178"/>
    </location>
</feature>
<reference evidence="9" key="1">
    <citation type="journal article" date="2014" name="Genome Announc.">
        <title>Draft Genome Sequences of Two Lactobacillus Strains, L. farraginis JCM 14108T and L. composti JCM 14202T, Isolated from Compost of Distilled Shochu Residue.</title>
        <authorList>
            <person name="Yuki M."/>
            <person name="Oshima K."/>
            <person name="Suda W."/>
            <person name="Kitahara M."/>
            <person name="Kitamura K."/>
            <person name="Iida T."/>
            <person name="Hattori M."/>
            <person name="Ohkuma M."/>
        </authorList>
    </citation>
    <scope>NUCLEOTIDE SEQUENCE [LARGE SCALE GENOMIC DNA]</scope>
    <source>
        <strain evidence="9">JCM 14108</strain>
    </source>
</reference>
<gene>
    <name evidence="9" type="ORF">JCM14108_841</name>
</gene>
<name>X0P9Z8_9LACO</name>
<evidence type="ECO:0000313" key="9">
    <source>
        <dbReference type="EMBL" id="GAF35908.1"/>
    </source>
</evidence>
<feature type="transmembrane region" description="Helical" evidence="7">
    <location>
        <begin position="190"/>
        <end position="208"/>
    </location>
</feature>
<dbReference type="SUPFAM" id="SSF103481">
    <property type="entry name" value="Multidrug resistance efflux transporter EmrE"/>
    <property type="match status" value="2"/>
</dbReference>
<dbReference type="RefSeq" id="WP_035178445.1">
    <property type="nucleotide sequence ID" value="NZ_BAKI01000005.1"/>
</dbReference>
<feature type="domain" description="EamA" evidence="8">
    <location>
        <begin position="7"/>
        <end position="146"/>
    </location>
</feature>